<keyword evidence="4 11" id="KW-0812">Transmembrane</keyword>
<comment type="caution">
    <text evidence="12">The sequence shown here is derived from an EMBL/GenBank/DDBJ whole genome shotgun (WGS) entry which is preliminary data.</text>
</comment>
<keyword evidence="13" id="KW-1185">Reference proteome</keyword>
<keyword evidence="9" id="KW-0807">Transducer</keyword>
<dbReference type="PANTHER" id="PTHR28097:SF1">
    <property type="entry name" value="PHEROMONE A FACTOR RECEPTOR"/>
    <property type="match status" value="1"/>
</dbReference>
<sequence>MAAESHLFGRGDGALIFVVEGPGTVTSPTLTANLILRVVLGILANLVCLVPLKHLYRGGEMAAVIFIVNIMVVNFKSVIYALIWRNDDTDSWWPGYGICDINPYIHNFTLSIYVTCLLAIMRNLAQQVGLMRANPLTVREKRRRNLVQAFIILPLPLIQMAWVWPLTSQRYIVATLVGCTWAGWPSWPYIVFFIAAPVFVSALTAFYAVLTYIRFRDVVKTTVSALSANRVANLRAQRTKRRLYLMVISIMVPFLPVVIILAMLNVRHASPLKPYDYEAIHNPIFPYPWNTITYLPSNQLEFAFINNCYIPILSAVPVFVFFGMTKNAMNSYRRGCLYLGLGWFFPVLHEDYDPDRDAYGSSALSSTITGSTNTTTARKLRSFLSSRPANTVSTYSRTSSEPTRTGTASFAPSSFDVEQGHEQGHPRSQPWQPRATYSDTIPEDSAPSQLPQPNPFLFRTHLNFSLPSSFLPSFLSKKKSHSDRDPALPLEDIPSAVQHPHWNFPTQPSRVQTRVWSNDDGGLSGRSTPDIALLDSSPSHHAVVIETQLTRETYQR</sequence>
<feature type="transmembrane region" description="Helical" evidence="11">
    <location>
        <begin position="187"/>
        <end position="210"/>
    </location>
</feature>
<feature type="transmembrane region" description="Helical" evidence="11">
    <location>
        <begin position="104"/>
        <end position="125"/>
    </location>
</feature>
<evidence type="ECO:0000256" key="4">
    <source>
        <dbReference type="ARBA" id="ARBA00022692"/>
    </source>
</evidence>
<feature type="transmembrane region" description="Helical" evidence="11">
    <location>
        <begin position="34"/>
        <end position="52"/>
    </location>
</feature>
<dbReference type="EMBL" id="JAZAVJ010000016">
    <property type="protein sequence ID" value="KAK7422375.1"/>
    <property type="molecule type" value="Genomic_DNA"/>
</dbReference>
<keyword evidence="3" id="KW-0589">Pheromone response</keyword>
<proteinExistence type="inferred from homology"/>
<keyword evidence="8" id="KW-0675">Receptor</keyword>
<accession>A0ABR1HND7</accession>
<dbReference type="Proteomes" id="UP001498476">
    <property type="component" value="Unassembled WGS sequence"/>
</dbReference>
<evidence type="ECO:0000256" key="6">
    <source>
        <dbReference type="ARBA" id="ARBA00023040"/>
    </source>
</evidence>
<dbReference type="CDD" id="cd14966">
    <property type="entry name" value="7tmD_STE3"/>
    <property type="match status" value="1"/>
</dbReference>
<feature type="compositionally biased region" description="Polar residues" evidence="10">
    <location>
        <begin position="391"/>
        <end position="412"/>
    </location>
</feature>
<feature type="region of interest" description="Disordered" evidence="10">
    <location>
        <begin position="391"/>
        <end position="454"/>
    </location>
</feature>
<feature type="transmembrane region" description="Helical" evidence="11">
    <location>
        <begin position="243"/>
        <end position="264"/>
    </location>
</feature>
<evidence type="ECO:0000256" key="3">
    <source>
        <dbReference type="ARBA" id="ARBA00022507"/>
    </source>
</evidence>
<evidence type="ECO:0000256" key="10">
    <source>
        <dbReference type="SAM" id="MobiDB-lite"/>
    </source>
</evidence>
<comment type="subcellular location">
    <subcellularLocation>
        <location evidence="1">Membrane</location>
        <topology evidence="1">Multi-pass membrane protein</topology>
    </subcellularLocation>
</comment>
<evidence type="ECO:0000256" key="5">
    <source>
        <dbReference type="ARBA" id="ARBA00022989"/>
    </source>
</evidence>
<keyword evidence="5 11" id="KW-1133">Transmembrane helix</keyword>
<organism evidence="12 13">
    <name type="scientific">Neonectria punicea</name>
    <dbReference type="NCBI Taxonomy" id="979145"/>
    <lineage>
        <taxon>Eukaryota</taxon>
        <taxon>Fungi</taxon>
        <taxon>Dikarya</taxon>
        <taxon>Ascomycota</taxon>
        <taxon>Pezizomycotina</taxon>
        <taxon>Sordariomycetes</taxon>
        <taxon>Hypocreomycetidae</taxon>
        <taxon>Hypocreales</taxon>
        <taxon>Nectriaceae</taxon>
        <taxon>Neonectria</taxon>
    </lineage>
</organism>
<protein>
    <recommendedName>
        <fullName evidence="14">Pheromone a factor receptor</fullName>
    </recommendedName>
</protein>
<comment type="similarity">
    <text evidence="2">Belongs to the G-protein coupled receptor 4 family.</text>
</comment>
<keyword evidence="7 11" id="KW-0472">Membrane</keyword>
<feature type="transmembrane region" description="Helical" evidence="11">
    <location>
        <begin position="304"/>
        <end position="324"/>
    </location>
</feature>
<dbReference type="InterPro" id="IPR001499">
    <property type="entry name" value="GPCR_STE3"/>
</dbReference>
<name>A0ABR1HND7_9HYPO</name>
<evidence type="ECO:0000256" key="2">
    <source>
        <dbReference type="ARBA" id="ARBA00011085"/>
    </source>
</evidence>
<feature type="transmembrane region" description="Helical" evidence="11">
    <location>
        <begin position="146"/>
        <end position="167"/>
    </location>
</feature>
<keyword evidence="6" id="KW-0297">G-protein coupled receptor</keyword>
<evidence type="ECO:0000313" key="12">
    <source>
        <dbReference type="EMBL" id="KAK7422375.1"/>
    </source>
</evidence>
<dbReference type="PANTHER" id="PTHR28097">
    <property type="entry name" value="PHEROMONE A FACTOR RECEPTOR"/>
    <property type="match status" value="1"/>
</dbReference>
<feature type="transmembrane region" description="Helical" evidence="11">
    <location>
        <begin position="64"/>
        <end position="84"/>
    </location>
</feature>
<evidence type="ECO:0000256" key="1">
    <source>
        <dbReference type="ARBA" id="ARBA00004141"/>
    </source>
</evidence>
<dbReference type="Pfam" id="PF02076">
    <property type="entry name" value="STE3"/>
    <property type="match status" value="1"/>
</dbReference>
<gene>
    <name evidence="12" type="ORF">QQX98_001654</name>
</gene>
<evidence type="ECO:0000256" key="8">
    <source>
        <dbReference type="ARBA" id="ARBA00023170"/>
    </source>
</evidence>
<evidence type="ECO:0000256" key="11">
    <source>
        <dbReference type="SAM" id="Phobius"/>
    </source>
</evidence>
<evidence type="ECO:0000313" key="13">
    <source>
        <dbReference type="Proteomes" id="UP001498476"/>
    </source>
</evidence>
<evidence type="ECO:0000256" key="9">
    <source>
        <dbReference type="ARBA" id="ARBA00023224"/>
    </source>
</evidence>
<reference evidence="12 13" key="1">
    <citation type="journal article" date="2025" name="Microbiol. Resour. Announc.">
        <title>Draft genome sequences for Neonectria magnoliae and Neonectria punicea, canker pathogens of Liriodendron tulipifera and Acer saccharum in West Virginia.</title>
        <authorList>
            <person name="Petronek H.M."/>
            <person name="Kasson M.T."/>
            <person name="Metheny A.M."/>
            <person name="Stauder C.M."/>
            <person name="Lovett B."/>
            <person name="Lynch S.C."/>
            <person name="Garnas J.R."/>
            <person name="Kasson L.R."/>
            <person name="Stajich J.E."/>
        </authorList>
    </citation>
    <scope>NUCLEOTIDE SEQUENCE [LARGE SCALE GENOMIC DNA]</scope>
    <source>
        <strain evidence="12 13">NRRL 64653</strain>
    </source>
</reference>
<feature type="compositionally biased region" description="Polar residues" evidence="10">
    <location>
        <begin position="429"/>
        <end position="439"/>
    </location>
</feature>
<evidence type="ECO:0008006" key="14">
    <source>
        <dbReference type="Google" id="ProtNLM"/>
    </source>
</evidence>
<evidence type="ECO:0000256" key="7">
    <source>
        <dbReference type="ARBA" id="ARBA00023136"/>
    </source>
</evidence>